<dbReference type="GO" id="GO:0016757">
    <property type="term" value="F:glycosyltransferase activity"/>
    <property type="evidence" value="ECO:0007669"/>
    <property type="project" value="UniProtKB-KW"/>
</dbReference>
<dbReference type="PANTHER" id="PTHR12526:SF510">
    <property type="entry name" value="D-INOSITOL 3-PHOSPHATE GLYCOSYLTRANSFERASE"/>
    <property type="match status" value="1"/>
</dbReference>
<dbReference type="EMBL" id="FWZX01000008">
    <property type="protein sequence ID" value="SMF24918.1"/>
    <property type="molecule type" value="Genomic_DNA"/>
</dbReference>
<sequence>MRLLQVMAGAEHGGAETFFVSLALALARAGLEQRVAIRRNPARAAALRAGGLEPLELRFGGPLDRLTPWRLKRLAAAFRPDIVLCWMSRAAAVMPSGPWLKLARIGGYYDLKYFRSCDQLLCITPQLVERYAALGWPRERLHFMPNFSTFEDEPAVPRSAFGTPEGAPLLLSLGRLHPAKALDTLLHALAREPRAHLWLAGEGPSRGELESLSAELGLTERVRFLGWRSDKTALLKACDLCVFPSRSEAFGSVIVEAWAHRRPLVAAAADGPKAFVEDGRTGLLVPIDDVGALAGAITRLIDEPALAASLVEAGYRRYREEFTESACVARYLGLFERLLAEAPPRRAGRS</sequence>
<reference evidence="5 6" key="1">
    <citation type="submission" date="2017-04" db="EMBL/GenBank/DDBJ databases">
        <authorList>
            <person name="Afonso C.L."/>
            <person name="Miller P.J."/>
            <person name="Scott M.A."/>
            <person name="Spackman E."/>
            <person name="Goraichik I."/>
            <person name="Dimitrov K.M."/>
            <person name="Suarez D.L."/>
            <person name="Swayne D.E."/>
        </authorList>
    </citation>
    <scope>NUCLEOTIDE SEQUENCE [LARGE SCALE GENOMIC DNA]</scope>
    <source>
        <strain evidence="5 6">USBA 355</strain>
    </source>
</reference>
<evidence type="ECO:0000259" key="4">
    <source>
        <dbReference type="Pfam" id="PF13439"/>
    </source>
</evidence>
<dbReference type="Pfam" id="PF00534">
    <property type="entry name" value="Glycos_transf_1"/>
    <property type="match status" value="1"/>
</dbReference>
<organism evidence="5 6">
    <name type="scientific">Tistlia consotensis USBA 355</name>
    <dbReference type="NCBI Taxonomy" id="560819"/>
    <lineage>
        <taxon>Bacteria</taxon>
        <taxon>Pseudomonadati</taxon>
        <taxon>Pseudomonadota</taxon>
        <taxon>Alphaproteobacteria</taxon>
        <taxon>Rhodospirillales</taxon>
        <taxon>Rhodovibrionaceae</taxon>
        <taxon>Tistlia</taxon>
    </lineage>
</organism>
<keyword evidence="6" id="KW-1185">Reference proteome</keyword>
<evidence type="ECO:0000313" key="5">
    <source>
        <dbReference type="EMBL" id="SMF24918.1"/>
    </source>
</evidence>
<dbReference type="Gene3D" id="3.40.50.2000">
    <property type="entry name" value="Glycogen Phosphorylase B"/>
    <property type="match status" value="2"/>
</dbReference>
<accession>A0A1Y6BTU4</accession>
<dbReference type="CDD" id="cd03811">
    <property type="entry name" value="GT4_GT28_WabH-like"/>
    <property type="match status" value="1"/>
</dbReference>
<proteinExistence type="predicted"/>
<dbReference type="Pfam" id="PF13439">
    <property type="entry name" value="Glyco_transf_4"/>
    <property type="match status" value="1"/>
</dbReference>
<gene>
    <name evidence="5" type="ORF">SAMN05428998_108109</name>
</gene>
<name>A0A1Y6BTU4_9PROT</name>
<protein>
    <submittedName>
        <fullName evidence="5">Glycosyltransferase involved in cell wall bisynthesis</fullName>
    </submittedName>
</protein>
<dbReference type="AlphaFoldDB" id="A0A1Y6BTU4"/>
<dbReference type="RefSeq" id="WP_085122997.1">
    <property type="nucleotide sequence ID" value="NZ_FWZX01000008.1"/>
</dbReference>
<evidence type="ECO:0000256" key="1">
    <source>
        <dbReference type="ARBA" id="ARBA00022676"/>
    </source>
</evidence>
<dbReference type="STRING" id="560819.SAMN05428998_108109"/>
<keyword evidence="1" id="KW-0328">Glycosyltransferase</keyword>
<evidence type="ECO:0000259" key="3">
    <source>
        <dbReference type="Pfam" id="PF00534"/>
    </source>
</evidence>
<evidence type="ECO:0000313" key="6">
    <source>
        <dbReference type="Proteomes" id="UP000192917"/>
    </source>
</evidence>
<dbReference type="Proteomes" id="UP000192917">
    <property type="component" value="Unassembled WGS sequence"/>
</dbReference>
<evidence type="ECO:0000256" key="2">
    <source>
        <dbReference type="ARBA" id="ARBA00022679"/>
    </source>
</evidence>
<dbReference type="PANTHER" id="PTHR12526">
    <property type="entry name" value="GLYCOSYLTRANSFERASE"/>
    <property type="match status" value="1"/>
</dbReference>
<dbReference type="SUPFAM" id="SSF53756">
    <property type="entry name" value="UDP-Glycosyltransferase/glycogen phosphorylase"/>
    <property type="match status" value="1"/>
</dbReference>
<feature type="domain" description="Glycosyltransferase subfamily 4-like N-terminal" evidence="4">
    <location>
        <begin position="13"/>
        <end position="146"/>
    </location>
</feature>
<dbReference type="InterPro" id="IPR001296">
    <property type="entry name" value="Glyco_trans_1"/>
</dbReference>
<dbReference type="InterPro" id="IPR028098">
    <property type="entry name" value="Glyco_trans_4-like_N"/>
</dbReference>
<keyword evidence="2 5" id="KW-0808">Transferase</keyword>
<feature type="domain" description="Glycosyl transferase family 1" evidence="3">
    <location>
        <begin position="161"/>
        <end position="316"/>
    </location>
</feature>